<dbReference type="InterPro" id="IPR019369">
    <property type="entry name" value="Efm5/EEF1AKMT1"/>
</dbReference>
<organism evidence="6 7">
    <name type="scientific">Frankliniella occidentalis</name>
    <name type="common">Western flower thrips</name>
    <name type="synonym">Euthrips occidentalis</name>
    <dbReference type="NCBI Taxonomy" id="133901"/>
    <lineage>
        <taxon>Eukaryota</taxon>
        <taxon>Metazoa</taxon>
        <taxon>Ecdysozoa</taxon>
        <taxon>Arthropoda</taxon>
        <taxon>Hexapoda</taxon>
        <taxon>Insecta</taxon>
        <taxon>Pterygota</taxon>
        <taxon>Neoptera</taxon>
        <taxon>Paraneoptera</taxon>
        <taxon>Thysanoptera</taxon>
        <taxon>Terebrantia</taxon>
        <taxon>Thripoidea</taxon>
        <taxon>Thripidae</taxon>
        <taxon>Frankliniella</taxon>
    </lineage>
</organism>
<dbReference type="RefSeq" id="XP_026286485.1">
    <property type="nucleotide sequence ID" value="XM_026430700.2"/>
</dbReference>
<dbReference type="Gene3D" id="3.40.50.150">
    <property type="entry name" value="Vaccinia Virus protein VP39"/>
    <property type="match status" value="1"/>
</dbReference>
<dbReference type="EC" id="2.1.1.-" evidence="5"/>
<evidence type="ECO:0000256" key="1">
    <source>
        <dbReference type="ARBA" id="ARBA00004496"/>
    </source>
</evidence>
<dbReference type="Proteomes" id="UP000504606">
    <property type="component" value="Unplaced"/>
</dbReference>
<dbReference type="InterPro" id="IPR029063">
    <property type="entry name" value="SAM-dependent_MTases_sf"/>
</dbReference>
<dbReference type="Pfam" id="PF10237">
    <property type="entry name" value="N6-adenineMlase"/>
    <property type="match status" value="1"/>
</dbReference>
<accession>A0A6J1T4E5</accession>
<gene>
    <name evidence="7" type="primary">LOC113212109</name>
</gene>
<dbReference type="GO" id="GO:0005737">
    <property type="term" value="C:cytoplasm"/>
    <property type="evidence" value="ECO:0007669"/>
    <property type="project" value="UniProtKB-SubCell"/>
</dbReference>
<comment type="similarity">
    <text evidence="5">Belongs to the class I-like SAM-binding methyltransferase superfamily. EFM5 family.</text>
</comment>
<dbReference type="GO" id="GO:0016279">
    <property type="term" value="F:protein-lysine N-methyltransferase activity"/>
    <property type="evidence" value="ECO:0007669"/>
    <property type="project" value="UniProtKB-UniRule"/>
</dbReference>
<dbReference type="InterPro" id="IPR002052">
    <property type="entry name" value="DNA_methylase_N6_adenine_CS"/>
</dbReference>
<dbReference type="OrthoDB" id="206354at2759"/>
<sequence>MADSDTEDVPTLPADTLAILQQFQLEQQEKLKKLEETVQNPSGEKGDIEIEEDWQLSQFWYDDATANALAEEALRCVENKGRIALISCPTLYRPLVKLKSAECVVKLLEFDKRFSVYGDNFVFYDYNSPLELPADLSKSFDLVIADPPFLSEECLSKVAITIELLKKEKVILCTGAVMQKLAEDLLQLKKSKFTPHHKNNLGNEFSCYSNYDMDSSMNVQATAQP</sequence>
<name>A0A6J1T4E5_FRAOC</name>
<protein>
    <recommendedName>
        <fullName evidence="5">Protein-lysine N-methyltransferase LOC113212109</fullName>
        <ecNumber evidence="5">2.1.1.-</ecNumber>
    </recommendedName>
</protein>
<keyword evidence="6" id="KW-1185">Reference proteome</keyword>
<dbReference type="PROSITE" id="PS00092">
    <property type="entry name" value="N6_MTASE"/>
    <property type="match status" value="1"/>
</dbReference>
<evidence type="ECO:0000256" key="2">
    <source>
        <dbReference type="ARBA" id="ARBA00022490"/>
    </source>
</evidence>
<reference evidence="7" key="1">
    <citation type="submission" date="2025-08" db="UniProtKB">
        <authorList>
            <consortium name="RefSeq"/>
        </authorList>
    </citation>
    <scope>IDENTIFICATION</scope>
    <source>
        <tissue evidence="7">Whole organism</tissue>
    </source>
</reference>
<proteinExistence type="inferred from homology"/>
<evidence type="ECO:0000256" key="5">
    <source>
        <dbReference type="HAMAP-Rule" id="MF_03187"/>
    </source>
</evidence>
<comment type="subcellular location">
    <subcellularLocation>
        <location evidence="1 5">Cytoplasm</location>
    </subcellularLocation>
</comment>
<dbReference type="GO" id="GO:0032259">
    <property type="term" value="P:methylation"/>
    <property type="evidence" value="ECO:0007669"/>
    <property type="project" value="UniProtKB-KW"/>
</dbReference>
<dbReference type="AlphaFoldDB" id="A0A6J1T4E5"/>
<dbReference type="GeneID" id="113212109"/>
<keyword evidence="2 5" id="KW-0963">Cytoplasm</keyword>
<evidence type="ECO:0000256" key="4">
    <source>
        <dbReference type="ARBA" id="ARBA00022679"/>
    </source>
</evidence>
<evidence type="ECO:0000256" key="3">
    <source>
        <dbReference type="ARBA" id="ARBA00022603"/>
    </source>
</evidence>
<evidence type="ECO:0000313" key="6">
    <source>
        <dbReference type="Proteomes" id="UP000504606"/>
    </source>
</evidence>
<dbReference type="KEGG" id="foc:113212109"/>
<evidence type="ECO:0000313" key="7">
    <source>
        <dbReference type="RefSeq" id="XP_026286485.1"/>
    </source>
</evidence>
<dbReference type="PANTHER" id="PTHR13200:SF0">
    <property type="entry name" value="EEF1A LYSINE METHYLTRANSFERASE 1"/>
    <property type="match status" value="1"/>
</dbReference>
<dbReference type="HAMAP" id="MF_03187">
    <property type="entry name" value="Methyltr_EFM5"/>
    <property type="match status" value="1"/>
</dbReference>
<keyword evidence="3 5" id="KW-0489">Methyltransferase</keyword>
<dbReference type="PANTHER" id="PTHR13200">
    <property type="entry name" value="EEF1A LYSINE METHYLTRANSFERASE 1"/>
    <property type="match status" value="1"/>
</dbReference>
<dbReference type="InterPro" id="IPR041370">
    <property type="entry name" value="Mlase_EEF1AKMT1/ZCCHC4"/>
</dbReference>
<comment type="function">
    <text evidence="5">S-adenosyl-L-methionine-dependent protein-lysine N-methyltransferase that methylates elongation factor 1-alpha.</text>
</comment>
<dbReference type="GO" id="GO:0003676">
    <property type="term" value="F:nucleic acid binding"/>
    <property type="evidence" value="ECO:0007669"/>
    <property type="project" value="InterPro"/>
</dbReference>
<keyword evidence="4 5" id="KW-0808">Transferase</keyword>